<dbReference type="PROSITE" id="PS50025">
    <property type="entry name" value="LAM_G_DOMAIN"/>
    <property type="match status" value="1"/>
</dbReference>
<dbReference type="OrthoDB" id="283575at2759"/>
<dbReference type="Proteomes" id="UP000507470">
    <property type="component" value="Unassembled WGS sequence"/>
</dbReference>
<dbReference type="AlphaFoldDB" id="A0A6J8AXT6"/>
<name>A0A6J8AXT6_MYTCO</name>
<evidence type="ECO:0000313" key="3">
    <source>
        <dbReference type="EMBL" id="CAC5375887.1"/>
    </source>
</evidence>
<dbReference type="InterPro" id="IPR001791">
    <property type="entry name" value="Laminin_G"/>
</dbReference>
<reference evidence="3 4" key="1">
    <citation type="submission" date="2020-06" db="EMBL/GenBank/DDBJ databases">
        <authorList>
            <person name="Li R."/>
            <person name="Bekaert M."/>
        </authorList>
    </citation>
    <scope>NUCLEOTIDE SEQUENCE [LARGE SCALE GENOMIC DNA]</scope>
    <source>
        <strain evidence="4">wild</strain>
    </source>
</reference>
<evidence type="ECO:0000256" key="1">
    <source>
        <dbReference type="PROSITE-ProRule" id="PRU00122"/>
    </source>
</evidence>
<dbReference type="EMBL" id="CACVKT020002165">
    <property type="protein sequence ID" value="CAC5375887.1"/>
    <property type="molecule type" value="Genomic_DNA"/>
</dbReference>
<organism evidence="3 4">
    <name type="scientific">Mytilus coruscus</name>
    <name type="common">Sea mussel</name>
    <dbReference type="NCBI Taxonomy" id="42192"/>
    <lineage>
        <taxon>Eukaryota</taxon>
        <taxon>Metazoa</taxon>
        <taxon>Spiralia</taxon>
        <taxon>Lophotrochozoa</taxon>
        <taxon>Mollusca</taxon>
        <taxon>Bivalvia</taxon>
        <taxon>Autobranchia</taxon>
        <taxon>Pteriomorphia</taxon>
        <taxon>Mytilida</taxon>
        <taxon>Mytiloidea</taxon>
        <taxon>Mytilidae</taxon>
        <taxon>Mytilinae</taxon>
        <taxon>Mytilus</taxon>
    </lineage>
</organism>
<accession>A0A6J8AXT6</accession>
<dbReference type="Gene3D" id="2.60.120.200">
    <property type="match status" value="1"/>
</dbReference>
<dbReference type="Pfam" id="PF02210">
    <property type="entry name" value="Laminin_G_2"/>
    <property type="match status" value="1"/>
</dbReference>
<protein>
    <recommendedName>
        <fullName evidence="2">Laminin G domain-containing protein</fullName>
    </recommendedName>
</protein>
<gene>
    <name evidence="3" type="ORF">MCOR_12739</name>
</gene>
<dbReference type="InterPro" id="IPR013320">
    <property type="entry name" value="ConA-like_dom_sf"/>
</dbReference>
<dbReference type="SUPFAM" id="SSF49899">
    <property type="entry name" value="Concanavalin A-like lectins/glucanases"/>
    <property type="match status" value="1"/>
</dbReference>
<proteinExistence type="predicted"/>
<feature type="domain" description="Laminin G" evidence="2">
    <location>
        <begin position="37"/>
        <end position="212"/>
    </location>
</feature>
<evidence type="ECO:0000259" key="2">
    <source>
        <dbReference type="PROSITE" id="PS50025"/>
    </source>
</evidence>
<sequence>MGAPFLRGVRSTPPLGCVAGLVFLIYLSSLVTATGRIAFLDHSANSSLVLSQTTINFSMKNFRIAFSFLTCKEGQLLYQRGSSGDFIRLFLQNDSFHISWKKELTKVSLTIANHLDKNSWYSVDLFERTGDINFKLDKSGVSIQDIIIANNTHRTSIFRLNLSGNTGLSIGGNDFTGCVWQGPYVLFVNNPNIIENHVIWNDTVCPFSSADCTGKI</sequence>
<evidence type="ECO:0000313" key="4">
    <source>
        <dbReference type="Proteomes" id="UP000507470"/>
    </source>
</evidence>
<comment type="caution">
    <text evidence="1">Lacks conserved residue(s) required for the propagation of feature annotation.</text>
</comment>
<keyword evidence="4" id="KW-1185">Reference proteome</keyword>